<evidence type="ECO:0000313" key="2">
    <source>
        <dbReference type="EMBL" id="KAK9310474.1"/>
    </source>
</evidence>
<gene>
    <name evidence="2" type="ORF">QLX08_000227</name>
</gene>
<organism evidence="2 3">
    <name type="scientific">Tetragonisca angustula</name>
    <dbReference type="NCBI Taxonomy" id="166442"/>
    <lineage>
        <taxon>Eukaryota</taxon>
        <taxon>Metazoa</taxon>
        <taxon>Ecdysozoa</taxon>
        <taxon>Arthropoda</taxon>
        <taxon>Hexapoda</taxon>
        <taxon>Insecta</taxon>
        <taxon>Pterygota</taxon>
        <taxon>Neoptera</taxon>
        <taxon>Endopterygota</taxon>
        <taxon>Hymenoptera</taxon>
        <taxon>Apocrita</taxon>
        <taxon>Aculeata</taxon>
        <taxon>Apoidea</taxon>
        <taxon>Anthophila</taxon>
        <taxon>Apidae</taxon>
        <taxon>Tetragonisca</taxon>
    </lineage>
</organism>
<dbReference type="Pfam" id="PF14924">
    <property type="entry name" value="MAP10_N"/>
    <property type="match status" value="1"/>
</dbReference>
<feature type="region of interest" description="Disordered" evidence="1">
    <location>
        <begin position="381"/>
        <end position="425"/>
    </location>
</feature>
<sequence>MSARPVGRGYCTKKKSSKESKPETIDVPEFGARDIVPPDSKEQYLFLLEFFIHRVTSERLAKLNQMFFVPTTISVEFLHFAGKDGIEITPVDPLFQPQAGVADDVEYFFSGRSVMFAIDQYTVLNKLLDLFVRLCVQKKMPEGVKPDVLVGKGELDLSKHFAALRKEMLQCWHKMAPPPKVFEGEVPLIYNGNTIGGVCVYVRISAFGQTIVTEFDAPPERTVSSYIFKGGSGISERSPTYKCRIVDSRIANICRDSMEELLKDGPPCRVCIKEEHPCTPCGQTIGATLKPNVSRGQIGEATKPDTCSDVEKSGLIQSSRGPVQPCGKSVVLKMSGILDTGQDKKPTVTVAPECETEPVTDPDHDVFVLRIGKKGLVGAGEKSDIQLEMKTPKGHEKGPPIRCETREMQTDDKKSKKKTKKKKKK</sequence>
<dbReference type="EMBL" id="JAWNGG020000003">
    <property type="protein sequence ID" value="KAK9310474.1"/>
    <property type="molecule type" value="Genomic_DNA"/>
</dbReference>
<feature type="region of interest" description="Disordered" evidence="1">
    <location>
        <begin position="1"/>
        <end position="24"/>
    </location>
</feature>
<proteinExistence type="predicted"/>
<evidence type="ECO:0000256" key="1">
    <source>
        <dbReference type="SAM" id="MobiDB-lite"/>
    </source>
</evidence>
<name>A0AAW1AKH3_9HYME</name>
<keyword evidence="3" id="KW-1185">Reference proteome</keyword>
<evidence type="ECO:0000313" key="3">
    <source>
        <dbReference type="Proteomes" id="UP001432146"/>
    </source>
</evidence>
<protein>
    <submittedName>
        <fullName evidence="2">Uncharacterized protein</fullName>
    </submittedName>
</protein>
<feature type="compositionally biased region" description="Basic residues" evidence="1">
    <location>
        <begin position="415"/>
        <end position="425"/>
    </location>
</feature>
<reference evidence="2 3" key="1">
    <citation type="submission" date="2024-05" db="EMBL/GenBank/DDBJ databases">
        <title>The nuclear and mitochondrial genome assemblies of Tetragonisca angustula (Apidae: Meliponini), a tiny yet remarkable pollinator in the Neotropics.</title>
        <authorList>
            <person name="Ferrari R."/>
            <person name="Ricardo P.C."/>
            <person name="Dias F.C."/>
            <person name="Araujo N.S."/>
            <person name="Soares D.O."/>
            <person name="Zhou Q.-S."/>
            <person name="Zhu C.-D."/>
            <person name="Coutinho L."/>
            <person name="Airas M.C."/>
            <person name="Batista T.M."/>
        </authorList>
    </citation>
    <scope>NUCLEOTIDE SEQUENCE [LARGE SCALE GENOMIC DNA]</scope>
    <source>
        <strain evidence="2">ASF017062</strain>
        <tissue evidence="2">Abdomen</tissue>
    </source>
</reference>
<comment type="caution">
    <text evidence="2">The sequence shown here is derived from an EMBL/GenBank/DDBJ whole genome shotgun (WGS) entry which is preliminary data.</text>
</comment>
<feature type="compositionally biased region" description="Basic and acidic residues" evidence="1">
    <location>
        <begin position="381"/>
        <end position="414"/>
    </location>
</feature>
<accession>A0AAW1AKH3</accession>
<dbReference type="AlphaFoldDB" id="A0AAW1AKH3"/>
<dbReference type="Proteomes" id="UP001432146">
    <property type="component" value="Unassembled WGS sequence"/>
</dbReference>